<dbReference type="PANTHER" id="PTHR30061:SF50">
    <property type="entry name" value="MALTOSE_MALTODEXTRIN-BINDING PERIPLASMIC PROTEIN"/>
    <property type="match status" value="1"/>
</dbReference>
<dbReference type="PANTHER" id="PTHR30061">
    <property type="entry name" value="MALTOSE-BINDING PERIPLASMIC PROTEIN"/>
    <property type="match status" value="1"/>
</dbReference>
<dbReference type="Pfam" id="PF13416">
    <property type="entry name" value="SBP_bac_8"/>
    <property type="match status" value="1"/>
</dbReference>
<dbReference type="GO" id="GO:0055052">
    <property type="term" value="C:ATP-binding cassette (ABC) transporter complex, substrate-binding subunit-containing"/>
    <property type="evidence" value="ECO:0007669"/>
    <property type="project" value="TreeGrafter"/>
</dbReference>
<keyword evidence="3 4" id="KW-0732">Signal</keyword>
<dbReference type="RefSeq" id="WP_092457095.1">
    <property type="nucleotide sequence ID" value="NZ_FOJI01000019.1"/>
</dbReference>
<gene>
    <name evidence="5" type="ORF">SAMN05421659_11934</name>
</gene>
<keyword evidence="2" id="KW-0813">Transport</keyword>
<organism evidence="5 6">
    <name type="scientific">[Clostridium] fimetarium</name>
    <dbReference type="NCBI Taxonomy" id="99656"/>
    <lineage>
        <taxon>Bacteria</taxon>
        <taxon>Bacillati</taxon>
        <taxon>Bacillota</taxon>
        <taxon>Clostridia</taxon>
        <taxon>Lachnospirales</taxon>
        <taxon>Lachnospiraceae</taxon>
    </lineage>
</organism>
<feature type="chain" id="PRO_5011744038" evidence="4">
    <location>
        <begin position="30"/>
        <end position="422"/>
    </location>
</feature>
<feature type="signal peptide" evidence="4">
    <location>
        <begin position="1"/>
        <end position="29"/>
    </location>
</feature>
<evidence type="ECO:0000256" key="1">
    <source>
        <dbReference type="ARBA" id="ARBA00008520"/>
    </source>
</evidence>
<dbReference type="Proteomes" id="UP000199701">
    <property type="component" value="Unassembled WGS sequence"/>
</dbReference>
<dbReference type="PROSITE" id="PS51257">
    <property type="entry name" value="PROKAR_LIPOPROTEIN"/>
    <property type="match status" value="1"/>
</dbReference>
<sequence>MNKKFKKIVALVLISVLSLSLLGGCGSVASTKENATTGEKTKVQLWHYFSATNQEVLEKMITGFNASQDKVEVIPTYIARADLMKQYTMGAISGELPDIGMVDSPDMASFIQMGVFQDITDLTTKWGELDNFYKGPLDSCTSDGKIYGLPQNTNCLAIYYNLDLFKKAGLTEADVPKTWDELYTVSKKLTTAGTYGFAFCAKGTEEGTFSYIPWLYSAGADIKTLSSTKAISSMKFLTKLVQEGIVSKEVVNWGQTEVRDAFIAGKAAIMQNGSWQITTLNKLSTEGTLGFEYGCAYLPKDQMNASVIGGENFGICSDKNKEASFEFFKYMMGKDGNAEFNFAAGKFPTRSDSMATQAIWTTDKNYKVFTESMKFAVTRGPHAEWPVISEGLYTALQASLLGEKTPEQAMKDAATKAATVLK</sequence>
<dbReference type="AlphaFoldDB" id="A0A1I0RMK8"/>
<reference evidence="5 6" key="1">
    <citation type="submission" date="2016-10" db="EMBL/GenBank/DDBJ databases">
        <authorList>
            <person name="de Groot N.N."/>
        </authorList>
    </citation>
    <scope>NUCLEOTIDE SEQUENCE [LARGE SCALE GENOMIC DNA]</scope>
    <source>
        <strain evidence="5 6">DSM 9179</strain>
    </source>
</reference>
<comment type="similarity">
    <text evidence="1">Belongs to the bacterial solute-binding protein 1 family.</text>
</comment>
<evidence type="ECO:0000256" key="4">
    <source>
        <dbReference type="SAM" id="SignalP"/>
    </source>
</evidence>
<dbReference type="OrthoDB" id="362670at2"/>
<evidence type="ECO:0000313" key="6">
    <source>
        <dbReference type="Proteomes" id="UP000199701"/>
    </source>
</evidence>
<dbReference type="GO" id="GO:1901982">
    <property type="term" value="F:maltose binding"/>
    <property type="evidence" value="ECO:0007669"/>
    <property type="project" value="TreeGrafter"/>
</dbReference>
<dbReference type="EMBL" id="FOJI01000019">
    <property type="protein sequence ID" value="SEW42504.1"/>
    <property type="molecule type" value="Genomic_DNA"/>
</dbReference>
<evidence type="ECO:0000256" key="3">
    <source>
        <dbReference type="ARBA" id="ARBA00022729"/>
    </source>
</evidence>
<proteinExistence type="inferred from homology"/>
<dbReference type="CDD" id="cd14748">
    <property type="entry name" value="PBP2_UgpB"/>
    <property type="match status" value="1"/>
</dbReference>
<accession>A0A1I0RMK8</accession>
<name>A0A1I0RMK8_9FIRM</name>
<keyword evidence="5" id="KW-0762">Sugar transport</keyword>
<dbReference type="STRING" id="99656.SAMN05421659_11934"/>
<dbReference type="InterPro" id="IPR006059">
    <property type="entry name" value="SBP"/>
</dbReference>
<dbReference type="GO" id="GO:0042956">
    <property type="term" value="P:maltodextrin transmembrane transport"/>
    <property type="evidence" value="ECO:0007669"/>
    <property type="project" value="TreeGrafter"/>
</dbReference>
<evidence type="ECO:0000256" key="2">
    <source>
        <dbReference type="ARBA" id="ARBA00022448"/>
    </source>
</evidence>
<dbReference type="GO" id="GO:0015768">
    <property type="term" value="P:maltose transport"/>
    <property type="evidence" value="ECO:0007669"/>
    <property type="project" value="TreeGrafter"/>
</dbReference>
<dbReference type="Gene3D" id="3.40.190.10">
    <property type="entry name" value="Periplasmic binding protein-like II"/>
    <property type="match status" value="2"/>
</dbReference>
<dbReference type="SUPFAM" id="SSF53850">
    <property type="entry name" value="Periplasmic binding protein-like II"/>
    <property type="match status" value="1"/>
</dbReference>
<protein>
    <submittedName>
        <fullName evidence="5">Multiple sugar transport system substrate-binding protein</fullName>
    </submittedName>
</protein>
<keyword evidence="6" id="KW-1185">Reference proteome</keyword>
<evidence type="ECO:0000313" key="5">
    <source>
        <dbReference type="EMBL" id="SEW42504.1"/>
    </source>
</evidence>